<dbReference type="GO" id="GO:0009307">
    <property type="term" value="P:DNA restriction-modification system"/>
    <property type="evidence" value="ECO:0007669"/>
    <property type="project" value="UniProtKB-KW"/>
</dbReference>
<dbReference type="InterPro" id="IPR001525">
    <property type="entry name" value="C5_MeTfrase"/>
</dbReference>
<keyword evidence="2" id="KW-0808">Transferase</keyword>
<evidence type="ECO:0000313" key="6">
    <source>
        <dbReference type="Proteomes" id="UP000243745"/>
    </source>
</evidence>
<protein>
    <submittedName>
        <fullName evidence="5">C-5 cytosine-specific DNA methylase</fullName>
    </submittedName>
</protein>
<evidence type="ECO:0000256" key="2">
    <source>
        <dbReference type="ARBA" id="ARBA00022679"/>
    </source>
</evidence>
<dbReference type="Proteomes" id="UP000243745">
    <property type="component" value="Unassembled WGS sequence"/>
</dbReference>
<dbReference type="Gene3D" id="3.90.120.10">
    <property type="entry name" value="DNA Methylase, subunit A, domain 2"/>
    <property type="match status" value="1"/>
</dbReference>
<evidence type="ECO:0000256" key="3">
    <source>
        <dbReference type="ARBA" id="ARBA00022747"/>
    </source>
</evidence>
<dbReference type="SUPFAM" id="SSF53335">
    <property type="entry name" value="S-adenosyl-L-methionine-dependent methyltransferases"/>
    <property type="match status" value="1"/>
</dbReference>
<comment type="catalytic activity">
    <reaction evidence="4">
        <text>a 2'-deoxycytidine in DNA + S-adenosyl-L-methionine = a 5-methyl-2'-deoxycytidine in DNA + S-adenosyl-L-homocysteine + H(+)</text>
        <dbReference type="Rhea" id="RHEA:13681"/>
        <dbReference type="Rhea" id="RHEA-COMP:11369"/>
        <dbReference type="Rhea" id="RHEA-COMP:11370"/>
        <dbReference type="ChEBI" id="CHEBI:15378"/>
        <dbReference type="ChEBI" id="CHEBI:57856"/>
        <dbReference type="ChEBI" id="CHEBI:59789"/>
        <dbReference type="ChEBI" id="CHEBI:85452"/>
        <dbReference type="ChEBI" id="CHEBI:85454"/>
        <dbReference type="EC" id="2.1.1.37"/>
    </reaction>
</comment>
<gene>
    <name evidence="5" type="ORF">SAMN02910344_01230</name>
</gene>
<dbReference type="InterPro" id="IPR029063">
    <property type="entry name" value="SAM-dependent_MTases_sf"/>
</dbReference>
<name>A0A662ZI57_9GAMM</name>
<reference evidence="5 6" key="1">
    <citation type="submission" date="2016-10" db="EMBL/GenBank/DDBJ databases">
        <authorList>
            <person name="Varghese N."/>
            <person name="Submissions S."/>
        </authorList>
    </citation>
    <scope>NUCLEOTIDE SEQUENCE [LARGE SCALE GENOMIC DNA]</scope>
    <source>
        <strain evidence="5 6">DSM 1361</strain>
    </source>
</reference>
<accession>A0A662ZI57</accession>
<dbReference type="GO" id="GO:0032259">
    <property type="term" value="P:methylation"/>
    <property type="evidence" value="ECO:0007669"/>
    <property type="project" value="UniProtKB-KW"/>
</dbReference>
<keyword evidence="3" id="KW-0680">Restriction system</keyword>
<dbReference type="GO" id="GO:0003886">
    <property type="term" value="F:DNA (cytosine-5-)-methyltransferase activity"/>
    <property type="evidence" value="ECO:0007669"/>
    <property type="project" value="UniProtKB-EC"/>
</dbReference>
<dbReference type="Pfam" id="PF00145">
    <property type="entry name" value="DNA_methylase"/>
    <property type="match status" value="1"/>
</dbReference>
<dbReference type="OrthoDB" id="9813719at2"/>
<dbReference type="AlphaFoldDB" id="A0A662ZI57"/>
<proteinExistence type="predicted"/>
<sequence>MKPKVFGICSKDSNAMKSANPKSGFYEAETSRTIDTSCQSPCRNQGGMVVIEGNGMRPSHHGDGWRESETMYTLNTTERHAVAFSEVHGTLSANDGPKGPSSQMLSNPEENFVAEPAYGLDRASFNQGKNAKYDFSVTEESEPTMTARGPNAVAQPVYTTSKASFHTTAHTDVADTLVASDFKDPPTVTEEPYYIVRRLTPTECARLQGFPDWWCSHLGTANPSEHDMEFWRSVSETHRNVVSGASKPKSDLQIRKWLANPHSDSAEYKMWGNGIALPCAVYVLSGIVQHAEKH</sequence>
<evidence type="ECO:0000256" key="4">
    <source>
        <dbReference type="ARBA" id="ARBA00047422"/>
    </source>
</evidence>
<keyword evidence="6" id="KW-1185">Reference proteome</keyword>
<evidence type="ECO:0000313" key="5">
    <source>
        <dbReference type="EMBL" id="SFP37641.1"/>
    </source>
</evidence>
<evidence type="ECO:0000256" key="1">
    <source>
        <dbReference type="ARBA" id="ARBA00022603"/>
    </source>
</evidence>
<dbReference type="EMBL" id="FOXF01000018">
    <property type="protein sequence ID" value="SFP37641.1"/>
    <property type="molecule type" value="Genomic_DNA"/>
</dbReference>
<organism evidence="5 6">
    <name type="scientific">Ruminobacter amylophilus</name>
    <dbReference type="NCBI Taxonomy" id="867"/>
    <lineage>
        <taxon>Bacteria</taxon>
        <taxon>Pseudomonadati</taxon>
        <taxon>Pseudomonadota</taxon>
        <taxon>Gammaproteobacteria</taxon>
        <taxon>Aeromonadales</taxon>
        <taxon>Succinivibrionaceae</taxon>
        <taxon>Ruminobacter</taxon>
    </lineage>
</organism>
<dbReference type="RefSeq" id="WP_143066469.1">
    <property type="nucleotide sequence ID" value="NZ_FOXF01000018.1"/>
</dbReference>
<keyword evidence="1 5" id="KW-0489">Methyltransferase</keyword>